<dbReference type="STRING" id="1249552.PS2015_334"/>
<evidence type="ECO:0000313" key="4">
    <source>
        <dbReference type="Proteomes" id="UP000065641"/>
    </source>
</evidence>
<name>A0A0S2K9K1_9GAMM</name>
<keyword evidence="4" id="KW-1185">Reference proteome</keyword>
<dbReference type="OrthoDB" id="118834at2"/>
<dbReference type="KEGG" id="pspi:PS2015_334"/>
<proteinExistence type="predicted"/>
<gene>
    <name evidence="3" type="ORF">PS2015_334</name>
</gene>
<dbReference type="AlphaFoldDB" id="A0A0S2K9K1"/>
<dbReference type="Pfam" id="PF13924">
    <property type="entry name" value="Lipocalin_5"/>
    <property type="match status" value="1"/>
</dbReference>
<reference evidence="3 4" key="1">
    <citation type="submission" date="2015-11" db="EMBL/GenBank/DDBJ databases">
        <authorList>
            <person name="Zhang Y."/>
            <person name="Guo Z."/>
        </authorList>
    </citation>
    <scope>NUCLEOTIDE SEQUENCE [LARGE SCALE GENOMIC DNA]</scope>
    <source>
        <strain evidence="3 4">KCTC 32221</strain>
    </source>
</reference>
<feature type="chain" id="PRO_5006601294" description="Lipocalin-like domain-containing protein" evidence="1">
    <location>
        <begin position="29"/>
        <end position="166"/>
    </location>
</feature>
<accession>A0A0S2K9K1</accession>
<dbReference type="EMBL" id="CP013189">
    <property type="protein sequence ID" value="ALO45024.1"/>
    <property type="molecule type" value="Genomic_DNA"/>
</dbReference>
<evidence type="ECO:0000259" key="2">
    <source>
        <dbReference type="Pfam" id="PF13924"/>
    </source>
</evidence>
<feature type="signal peptide" evidence="1">
    <location>
        <begin position="1"/>
        <end position="28"/>
    </location>
</feature>
<protein>
    <recommendedName>
        <fullName evidence="2">Lipocalin-like domain-containing protein</fullName>
    </recommendedName>
</protein>
<sequence precursor="true">MRPLLLITAAFAGSMVLILNLVGQPVDAADDPQLAAVKKQFVGHYELVSFISYPAGGGEVDNNYIGRIMYDEHDQMSAQGMPKDLPARAAQTTELVRGGFAYWGPVTWDVSQNKVTHYVEGSPTRGSWVGEDNVRYYEFTADGLLKLSIRDDSGRTTGTLTWRRIE</sequence>
<evidence type="ECO:0000256" key="1">
    <source>
        <dbReference type="SAM" id="SignalP"/>
    </source>
</evidence>
<feature type="domain" description="Lipocalin-like" evidence="2">
    <location>
        <begin position="42"/>
        <end position="165"/>
    </location>
</feature>
<keyword evidence="1" id="KW-0732">Signal</keyword>
<organism evidence="3 4">
    <name type="scientific">Pseudohongiella spirulinae</name>
    <dbReference type="NCBI Taxonomy" id="1249552"/>
    <lineage>
        <taxon>Bacteria</taxon>
        <taxon>Pseudomonadati</taxon>
        <taxon>Pseudomonadota</taxon>
        <taxon>Gammaproteobacteria</taxon>
        <taxon>Pseudomonadales</taxon>
        <taxon>Pseudohongiellaceae</taxon>
        <taxon>Pseudohongiella</taxon>
    </lineage>
</organism>
<evidence type="ECO:0000313" key="3">
    <source>
        <dbReference type="EMBL" id="ALO45024.1"/>
    </source>
</evidence>
<dbReference type="Proteomes" id="UP000065641">
    <property type="component" value="Chromosome"/>
</dbReference>
<dbReference type="InterPro" id="IPR024311">
    <property type="entry name" value="Lipocalin-like"/>
</dbReference>
<dbReference type="RefSeq" id="WP_058020533.1">
    <property type="nucleotide sequence ID" value="NZ_CP013189.1"/>
</dbReference>